<evidence type="ECO:0000313" key="1">
    <source>
        <dbReference type="EMBL" id="KAG1766133.1"/>
    </source>
</evidence>
<organism evidence="1 2">
    <name type="scientific">Suillus placidus</name>
    <dbReference type="NCBI Taxonomy" id="48579"/>
    <lineage>
        <taxon>Eukaryota</taxon>
        <taxon>Fungi</taxon>
        <taxon>Dikarya</taxon>
        <taxon>Basidiomycota</taxon>
        <taxon>Agaricomycotina</taxon>
        <taxon>Agaricomycetes</taxon>
        <taxon>Agaricomycetidae</taxon>
        <taxon>Boletales</taxon>
        <taxon>Suillineae</taxon>
        <taxon>Suillaceae</taxon>
        <taxon>Suillus</taxon>
    </lineage>
</organism>
<comment type="caution">
    <text evidence="1">The sequence shown here is derived from an EMBL/GenBank/DDBJ whole genome shotgun (WGS) entry which is preliminary data.</text>
</comment>
<keyword evidence="2" id="KW-1185">Reference proteome</keyword>
<accession>A0A9P7CW99</accession>
<dbReference type="Proteomes" id="UP000714275">
    <property type="component" value="Unassembled WGS sequence"/>
</dbReference>
<name>A0A9P7CW99_9AGAM</name>
<proteinExistence type="predicted"/>
<reference evidence="1" key="1">
    <citation type="journal article" date="2020" name="New Phytol.">
        <title>Comparative genomics reveals dynamic genome evolution in host specialist ectomycorrhizal fungi.</title>
        <authorList>
            <person name="Lofgren L.A."/>
            <person name="Nguyen N.H."/>
            <person name="Vilgalys R."/>
            <person name="Ruytinx J."/>
            <person name="Liao H.L."/>
            <person name="Branco S."/>
            <person name="Kuo A."/>
            <person name="LaButti K."/>
            <person name="Lipzen A."/>
            <person name="Andreopoulos W."/>
            <person name="Pangilinan J."/>
            <person name="Riley R."/>
            <person name="Hundley H."/>
            <person name="Na H."/>
            <person name="Barry K."/>
            <person name="Grigoriev I.V."/>
            <person name="Stajich J.E."/>
            <person name="Kennedy P.G."/>
        </authorList>
    </citation>
    <scope>NUCLEOTIDE SEQUENCE</scope>
    <source>
        <strain evidence="1">DOB743</strain>
    </source>
</reference>
<evidence type="ECO:0000313" key="2">
    <source>
        <dbReference type="Proteomes" id="UP000714275"/>
    </source>
</evidence>
<dbReference type="EMBL" id="JABBWD010000099">
    <property type="protein sequence ID" value="KAG1766133.1"/>
    <property type="molecule type" value="Genomic_DNA"/>
</dbReference>
<dbReference type="AlphaFoldDB" id="A0A9P7CW99"/>
<gene>
    <name evidence="1" type="ORF">EV702DRAFT_1204301</name>
</gene>
<protein>
    <submittedName>
        <fullName evidence="1">Uncharacterized protein</fullName>
    </submittedName>
</protein>
<sequence>MSYVLNTHANITPYIYDTSPVPSDYNEPCFAPNLTFAPDPDLDPHTDSLIPRIDAIADNVRVRDFAQESHQVQEVKIEPELEEGEIMYNALNTILTRAAQD</sequence>